<comment type="caution">
    <text evidence="1">The sequence shown here is derived from an EMBL/GenBank/DDBJ whole genome shotgun (WGS) entry which is preliminary data.</text>
</comment>
<evidence type="ECO:0000313" key="2">
    <source>
        <dbReference type="Proteomes" id="UP001300745"/>
    </source>
</evidence>
<accession>A0ABT3SM77</accession>
<sequence>MPKPQDRRIPDDWHVSSMLRNMVADYVIGPDKIDVQIDRELALRFLHLTVLGHVELAEKLAWLIEVVQELDERVAALEDRLES</sequence>
<name>A0ABT3SM77_9MYCO</name>
<dbReference type="Proteomes" id="UP001300745">
    <property type="component" value="Unassembled WGS sequence"/>
</dbReference>
<evidence type="ECO:0000313" key="1">
    <source>
        <dbReference type="EMBL" id="MCX2940452.1"/>
    </source>
</evidence>
<dbReference type="RefSeq" id="WP_266000317.1">
    <property type="nucleotide sequence ID" value="NZ_JAPJDN010000040.1"/>
</dbReference>
<reference evidence="1 2" key="1">
    <citation type="submission" date="2022-11" db="EMBL/GenBank/DDBJ databases">
        <title>Mycobacterium sp. nov.</title>
        <authorList>
            <person name="Papic B."/>
            <person name="Spicic S."/>
            <person name="Duvnjak S."/>
        </authorList>
    </citation>
    <scope>NUCLEOTIDE SEQUENCE [LARGE SCALE GENOMIC DNA]</scope>
    <source>
        <strain evidence="1 2">CVI_P4</strain>
    </source>
</reference>
<gene>
    <name evidence="1" type="ORF">ORI27_27545</name>
</gene>
<protein>
    <submittedName>
        <fullName evidence="1">Uncharacterized protein</fullName>
    </submittedName>
</protein>
<organism evidence="1 2">
    <name type="scientific">Mycobacterium pinniadriaticum</name>
    <dbReference type="NCBI Taxonomy" id="2994102"/>
    <lineage>
        <taxon>Bacteria</taxon>
        <taxon>Bacillati</taxon>
        <taxon>Actinomycetota</taxon>
        <taxon>Actinomycetes</taxon>
        <taxon>Mycobacteriales</taxon>
        <taxon>Mycobacteriaceae</taxon>
        <taxon>Mycobacterium</taxon>
    </lineage>
</organism>
<dbReference type="EMBL" id="JAPJDO010000040">
    <property type="protein sequence ID" value="MCX2940452.1"/>
    <property type="molecule type" value="Genomic_DNA"/>
</dbReference>
<proteinExistence type="predicted"/>
<keyword evidence="2" id="KW-1185">Reference proteome</keyword>